<dbReference type="EMBL" id="AMQN01016126">
    <property type="status" value="NOT_ANNOTATED_CDS"/>
    <property type="molecule type" value="Genomic_DNA"/>
</dbReference>
<dbReference type="Proteomes" id="UP000014760">
    <property type="component" value="Unassembled WGS sequence"/>
</dbReference>
<dbReference type="EnsemblMetazoa" id="CapteT100333">
    <property type="protein sequence ID" value="CapteP100333"/>
    <property type="gene ID" value="CapteG100333"/>
</dbReference>
<gene>
    <name evidence="5" type="ORF">CAPTEDRAFT_100333</name>
</gene>
<feature type="disulfide bond" evidence="3">
    <location>
        <begin position="175"/>
        <end position="185"/>
    </location>
</feature>
<accession>R7T367</accession>
<dbReference type="PROSITE" id="PS00420">
    <property type="entry name" value="SRCR_1"/>
    <property type="match status" value="3"/>
</dbReference>
<dbReference type="Gene3D" id="3.10.250.10">
    <property type="entry name" value="SRCR-like domain"/>
    <property type="match status" value="3"/>
</dbReference>
<dbReference type="EMBL" id="KB312567">
    <property type="protein sequence ID" value="ELT87001.1"/>
    <property type="molecule type" value="Genomic_DNA"/>
</dbReference>
<sequence>EDGVVHLKNGSNEHEGRVEIAHAGQWGTVCDDGFGVEEADVICRSLGYVGGIPTGSEQFGYGVGRIWLDDVACVGNEDSIEQCPHNGWGNHDCNHAEDAAVICNGVVHLKNGSNEHEGRVEIAHAGQWGTVCDDGFGVEEADVICKSLGYAGGIPTGSEQFGYGVGRIWLDDVACVGNEDSIEQCPHSGWGNHNCLHDEDAGLICNGVVHLKNGSTEHEGRVEIAHAGQWGTVCDDGFGVEEADVICRSLGYVGGIPTGSEQFGYGVGRIWLDDVACVGNEDSIEQCPHNGWGNHDCTHDKDAGLICSE</sequence>
<dbReference type="PANTHER" id="PTHR48071">
    <property type="entry name" value="SRCR DOMAIN-CONTAINING PROTEIN"/>
    <property type="match status" value="1"/>
</dbReference>
<protein>
    <recommendedName>
        <fullName evidence="4">SRCR domain-containing protein</fullName>
    </recommendedName>
</protein>
<reference evidence="6" key="3">
    <citation type="submission" date="2015-06" db="UniProtKB">
        <authorList>
            <consortium name="EnsemblMetazoa"/>
        </authorList>
    </citation>
    <scope>IDENTIFICATION</scope>
</reference>
<reference evidence="5 7" key="2">
    <citation type="journal article" date="2013" name="Nature">
        <title>Insights into bilaterian evolution from three spiralian genomes.</title>
        <authorList>
            <person name="Simakov O."/>
            <person name="Marletaz F."/>
            <person name="Cho S.J."/>
            <person name="Edsinger-Gonzales E."/>
            <person name="Havlak P."/>
            <person name="Hellsten U."/>
            <person name="Kuo D.H."/>
            <person name="Larsson T."/>
            <person name="Lv J."/>
            <person name="Arendt D."/>
            <person name="Savage R."/>
            <person name="Osoegawa K."/>
            <person name="de Jong P."/>
            <person name="Grimwood J."/>
            <person name="Chapman J.A."/>
            <person name="Shapiro H."/>
            <person name="Aerts A."/>
            <person name="Otillar R.P."/>
            <person name="Terry A.Y."/>
            <person name="Boore J.L."/>
            <person name="Grigoriev I.V."/>
            <person name="Lindberg D.R."/>
            <person name="Seaver E.C."/>
            <person name="Weisblat D.A."/>
            <person name="Putnam N.H."/>
            <person name="Rokhsar D.S."/>
        </authorList>
    </citation>
    <scope>NUCLEOTIDE SEQUENCE</scope>
    <source>
        <strain evidence="5 7">I ESC-2004</strain>
    </source>
</reference>
<reference evidence="7" key="1">
    <citation type="submission" date="2012-12" db="EMBL/GenBank/DDBJ databases">
        <authorList>
            <person name="Hellsten U."/>
            <person name="Grimwood J."/>
            <person name="Chapman J.A."/>
            <person name="Shapiro H."/>
            <person name="Aerts A."/>
            <person name="Otillar R.P."/>
            <person name="Terry A.Y."/>
            <person name="Boore J.L."/>
            <person name="Simakov O."/>
            <person name="Marletaz F."/>
            <person name="Cho S.-J."/>
            <person name="Edsinger-Gonzales E."/>
            <person name="Havlak P."/>
            <person name="Kuo D.-H."/>
            <person name="Larsson T."/>
            <person name="Lv J."/>
            <person name="Arendt D."/>
            <person name="Savage R."/>
            <person name="Osoegawa K."/>
            <person name="de Jong P."/>
            <person name="Lindberg D.R."/>
            <person name="Seaver E.C."/>
            <person name="Weisblat D.A."/>
            <person name="Putnam N.H."/>
            <person name="Grigoriev I.V."/>
            <person name="Rokhsar D.S."/>
        </authorList>
    </citation>
    <scope>NUCLEOTIDE SEQUENCE</scope>
    <source>
        <strain evidence="7">I ESC-2004</strain>
    </source>
</reference>
<evidence type="ECO:0000313" key="6">
    <source>
        <dbReference type="EnsemblMetazoa" id="CapteP100333"/>
    </source>
</evidence>
<dbReference type="FunFam" id="3.10.250.10:FF:000011">
    <property type="entry name" value="Scavenger receptor class A member 5"/>
    <property type="match status" value="3"/>
</dbReference>
<proteinExistence type="predicted"/>
<dbReference type="HOGENOM" id="CLU_002555_11_0_1"/>
<feature type="domain" description="SRCR" evidence="4">
    <location>
        <begin position="5"/>
        <end position="104"/>
    </location>
</feature>
<feature type="disulfide bond" evidence="3">
    <location>
        <begin position="277"/>
        <end position="287"/>
    </location>
</feature>
<dbReference type="PANTHER" id="PTHR48071:SF27">
    <property type="entry name" value="SCAVENGER RECEPTOR CYSTEINE-RICH TYPE 1 PROTEIN M130-LIKE"/>
    <property type="match status" value="1"/>
</dbReference>
<evidence type="ECO:0000313" key="5">
    <source>
        <dbReference type="EMBL" id="ELT87001.1"/>
    </source>
</evidence>
<dbReference type="STRING" id="283909.R7T367"/>
<dbReference type="InterPro" id="IPR036772">
    <property type="entry name" value="SRCR-like_dom_sf"/>
</dbReference>
<keyword evidence="7" id="KW-1185">Reference proteome</keyword>
<keyword evidence="1 3" id="KW-1015">Disulfide bond</keyword>
<evidence type="ECO:0000259" key="4">
    <source>
        <dbReference type="PROSITE" id="PS50287"/>
    </source>
</evidence>
<comment type="caution">
    <text evidence="3">Lacks conserved residue(s) required for the propagation of feature annotation.</text>
</comment>
<evidence type="ECO:0000256" key="3">
    <source>
        <dbReference type="PROSITE-ProRule" id="PRU00196"/>
    </source>
</evidence>
<dbReference type="Pfam" id="PF00530">
    <property type="entry name" value="SRCR"/>
    <property type="match status" value="3"/>
</dbReference>
<dbReference type="PRINTS" id="PR00258">
    <property type="entry name" value="SPERACTRCPTR"/>
</dbReference>
<dbReference type="PROSITE" id="PS50287">
    <property type="entry name" value="SRCR_2"/>
    <property type="match status" value="3"/>
</dbReference>
<dbReference type="GO" id="GO:0016020">
    <property type="term" value="C:membrane"/>
    <property type="evidence" value="ECO:0007669"/>
    <property type="project" value="InterPro"/>
</dbReference>
<keyword evidence="2" id="KW-0325">Glycoprotein</keyword>
<dbReference type="InterPro" id="IPR001190">
    <property type="entry name" value="SRCR"/>
</dbReference>
<dbReference type="SUPFAM" id="SSF56487">
    <property type="entry name" value="SRCR-like"/>
    <property type="match status" value="3"/>
</dbReference>
<feature type="non-terminal residue" evidence="5">
    <location>
        <position position="1"/>
    </location>
</feature>
<name>R7T367_CAPTE</name>
<feature type="domain" description="SRCR" evidence="4">
    <location>
        <begin position="107"/>
        <end position="206"/>
    </location>
</feature>
<evidence type="ECO:0000256" key="2">
    <source>
        <dbReference type="ARBA" id="ARBA00023180"/>
    </source>
</evidence>
<dbReference type="EMBL" id="AMQN01016127">
    <property type="status" value="NOT_ANNOTATED_CDS"/>
    <property type="molecule type" value="Genomic_DNA"/>
</dbReference>
<feature type="disulfide bond" evidence="3">
    <location>
        <begin position="73"/>
        <end position="83"/>
    </location>
</feature>
<dbReference type="SMART" id="SM00202">
    <property type="entry name" value="SR"/>
    <property type="match status" value="3"/>
</dbReference>
<organism evidence="5">
    <name type="scientific">Capitella teleta</name>
    <name type="common">Polychaete worm</name>
    <dbReference type="NCBI Taxonomy" id="283909"/>
    <lineage>
        <taxon>Eukaryota</taxon>
        <taxon>Metazoa</taxon>
        <taxon>Spiralia</taxon>
        <taxon>Lophotrochozoa</taxon>
        <taxon>Annelida</taxon>
        <taxon>Polychaeta</taxon>
        <taxon>Sedentaria</taxon>
        <taxon>Scolecida</taxon>
        <taxon>Capitellidae</taxon>
        <taxon>Capitella</taxon>
    </lineage>
</organism>
<dbReference type="OMA" id="GANDCAH"/>
<evidence type="ECO:0000313" key="7">
    <source>
        <dbReference type="Proteomes" id="UP000014760"/>
    </source>
</evidence>
<evidence type="ECO:0000256" key="1">
    <source>
        <dbReference type="ARBA" id="ARBA00023157"/>
    </source>
</evidence>
<dbReference type="OrthoDB" id="6156774at2759"/>
<dbReference type="AlphaFoldDB" id="R7T367"/>
<feature type="domain" description="SRCR" evidence="4">
    <location>
        <begin position="209"/>
        <end position="308"/>
    </location>
</feature>